<dbReference type="EMBL" id="ML736285">
    <property type="protein sequence ID" value="KAE8374429.1"/>
    <property type="molecule type" value="Genomic_DNA"/>
</dbReference>
<proteinExistence type="predicted"/>
<feature type="transmembrane region" description="Helical" evidence="1">
    <location>
        <begin position="58"/>
        <end position="76"/>
    </location>
</feature>
<keyword evidence="1" id="KW-0472">Membrane</keyword>
<dbReference type="AlphaFoldDB" id="A0A5N7AZD7"/>
<reference evidence="2 3" key="1">
    <citation type="submission" date="2019-04" db="EMBL/GenBank/DDBJ databases">
        <title>Friends and foes A comparative genomics studyof 23 Aspergillus species from section Flavi.</title>
        <authorList>
            <consortium name="DOE Joint Genome Institute"/>
            <person name="Kjaerbolling I."/>
            <person name="Vesth T."/>
            <person name="Frisvad J.C."/>
            <person name="Nybo J.L."/>
            <person name="Theobald S."/>
            <person name="Kildgaard S."/>
            <person name="Isbrandt T."/>
            <person name="Kuo A."/>
            <person name="Sato A."/>
            <person name="Lyhne E.K."/>
            <person name="Kogle M.E."/>
            <person name="Wiebenga A."/>
            <person name="Kun R.S."/>
            <person name="Lubbers R.J."/>
            <person name="Makela M.R."/>
            <person name="Barry K."/>
            <person name="Chovatia M."/>
            <person name="Clum A."/>
            <person name="Daum C."/>
            <person name="Haridas S."/>
            <person name="He G."/>
            <person name="LaButti K."/>
            <person name="Lipzen A."/>
            <person name="Mondo S."/>
            <person name="Riley R."/>
            <person name="Salamov A."/>
            <person name="Simmons B.A."/>
            <person name="Magnuson J.K."/>
            <person name="Henrissat B."/>
            <person name="Mortensen U.H."/>
            <person name="Larsen T.O."/>
            <person name="Devries R.P."/>
            <person name="Grigoriev I.V."/>
            <person name="Machida M."/>
            <person name="Baker S.E."/>
            <person name="Andersen M.R."/>
        </authorList>
    </citation>
    <scope>NUCLEOTIDE SEQUENCE [LARGE SCALE GENOMIC DNA]</scope>
    <source>
        <strain evidence="2 3">IBT 29228</strain>
    </source>
</reference>
<name>A0A5N7AZD7_9EURO</name>
<keyword evidence="1" id="KW-0812">Transmembrane</keyword>
<evidence type="ECO:0008006" key="4">
    <source>
        <dbReference type="Google" id="ProtNLM"/>
    </source>
</evidence>
<keyword evidence="3" id="KW-1185">Reference proteome</keyword>
<gene>
    <name evidence="2" type="ORF">BDV26DRAFT_270045</name>
</gene>
<protein>
    <recommendedName>
        <fullName evidence="4">Transmembrane protein</fullName>
    </recommendedName>
</protein>
<evidence type="ECO:0000256" key="1">
    <source>
        <dbReference type="SAM" id="Phobius"/>
    </source>
</evidence>
<dbReference type="OrthoDB" id="10605928at2759"/>
<organism evidence="2 3">
    <name type="scientific">Aspergillus bertholletiae</name>
    <dbReference type="NCBI Taxonomy" id="1226010"/>
    <lineage>
        <taxon>Eukaryota</taxon>
        <taxon>Fungi</taxon>
        <taxon>Dikarya</taxon>
        <taxon>Ascomycota</taxon>
        <taxon>Pezizomycotina</taxon>
        <taxon>Eurotiomycetes</taxon>
        <taxon>Eurotiomycetidae</taxon>
        <taxon>Eurotiales</taxon>
        <taxon>Aspergillaceae</taxon>
        <taxon>Aspergillus</taxon>
        <taxon>Aspergillus subgen. Circumdati</taxon>
    </lineage>
</organism>
<evidence type="ECO:0000313" key="3">
    <source>
        <dbReference type="Proteomes" id="UP000326198"/>
    </source>
</evidence>
<keyword evidence="1" id="KW-1133">Transmembrane helix</keyword>
<sequence length="109" mass="12612">MIDLRTDVRRTVLFLYPVCQYLRGGRFCFALRAHTRAHTNSCLGGNCLARQNGRAHRCWSSSSVFISFLFFFFFPFPSWTGTSFFSTAEKRFRGNTKTKPQAFQNPPLL</sequence>
<dbReference type="Proteomes" id="UP000326198">
    <property type="component" value="Unassembled WGS sequence"/>
</dbReference>
<evidence type="ECO:0000313" key="2">
    <source>
        <dbReference type="EMBL" id="KAE8374429.1"/>
    </source>
</evidence>
<accession>A0A5N7AZD7</accession>